<dbReference type="GO" id="GO:0006307">
    <property type="term" value="P:DNA alkylation repair"/>
    <property type="evidence" value="ECO:0007669"/>
    <property type="project" value="InterPro"/>
</dbReference>
<gene>
    <name evidence="2" type="ORF">B0I35DRAFT_481603</name>
</gene>
<accession>A0A8K0SLI2</accession>
<dbReference type="InterPro" id="IPR009210">
    <property type="entry name" value="ASCC1"/>
</dbReference>
<evidence type="ECO:0000313" key="3">
    <source>
        <dbReference type="Proteomes" id="UP000813444"/>
    </source>
</evidence>
<evidence type="ECO:0000313" key="2">
    <source>
        <dbReference type="EMBL" id="KAH7311654.1"/>
    </source>
</evidence>
<dbReference type="Pfam" id="PF10469">
    <property type="entry name" value="AKAP7_NLS"/>
    <property type="match status" value="1"/>
</dbReference>
<evidence type="ECO:0000259" key="1">
    <source>
        <dbReference type="Pfam" id="PF10469"/>
    </source>
</evidence>
<organism evidence="2 3">
    <name type="scientific">Stachybotrys elegans</name>
    <dbReference type="NCBI Taxonomy" id="80388"/>
    <lineage>
        <taxon>Eukaryota</taxon>
        <taxon>Fungi</taxon>
        <taxon>Dikarya</taxon>
        <taxon>Ascomycota</taxon>
        <taxon>Pezizomycotina</taxon>
        <taxon>Sordariomycetes</taxon>
        <taxon>Hypocreomycetidae</taxon>
        <taxon>Hypocreales</taxon>
        <taxon>Stachybotryaceae</taxon>
        <taxon>Stachybotrys</taxon>
    </lineage>
</organism>
<keyword evidence="2" id="KW-0808">Transferase</keyword>
<proteinExistence type="predicted"/>
<keyword evidence="3" id="KW-1185">Reference proteome</keyword>
<dbReference type="EMBL" id="JAGPNK010000011">
    <property type="protein sequence ID" value="KAH7311654.1"/>
    <property type="molecule type" value="Genomic_DNA"/>
</dbReference>
<dbReference type="GO" id="GO:0016301">
    <property type="term" value="F:kinase activity"/>
    <property type="evidence" value="ECO:0007669"/>
    <property type="project" value="UniProtKB-KW"/>
</dbReference>
<dbReference type="InterPro" id="IPR019510">
    <property type="entry name" value="AKAP7-like_phosphoesterase"/>
</dbReference>
<name>A0A8K0SLI2_9HYPO</name>
<dbReference type="GO" id="GO:0005634">
    <property type="term" value="C:nucleus"/>
    <property type="evidence" value="ECO:0007669"/>
    <property type="project" value="TreeGrafter"/>
</dbReference>
<dbReference type="GO" id="GO:0006355">
    <property type="term" value="P:regulation of DNA-templated transcription"/>
    <property type="evidence" value="ECO:0007669"/>
    <property type="project" value="TreeGrafter"/>
</dbReference>
<dbReference type="PANTHER" id="PTHR13360:SF1">
    <property type="entry name" value="ACTIVATING SIGNAL COINTEGRATOR 1 COMPLEX SUBUNIT 1"/>
    <property type="match status" value="1"/>
</dbReference>
<comment type="caution">
    <text evidence="2">The sequence shown here is derived from an EMBL/GenBank/DDBJ whole genome shotgun (WGS) entry which is preliminary data.</text>
</comment>
<dbReference type="PANTHER" id="PTHR13360">
    <property type="entry name" value="ACTIVATING SIGNAL COINTEGRATOR 1 COMPLEX SUBUNIT 1"/>
    <property type="match status" value="1"/>
</dbReference>
<dbReference type="Proteomes" id="UP000813444">
    <property type="component" value="Unassembled WGS sequence"/>
</dbReference>
<keyword evidence="2" id="KW-0418">Kinase</keyword>
<reference evidence="2" key="1">
    <citation type="journal article" date="2021" name="Nat. Commun.">
        <title>Genetic determinants of endophytism in the Arabidopsis root mycobiome.</title>
        <authorList>
            <person name="Mesny F."/>
            <person name="Miyauchi S."/>
            <person name="Thiergart T."/>
            <person name="Pickel B."/>
            <person name="Atanasova L."/>
            <person name="Karlsson M."/>
            <person name="Huettel B."/>
            <person name="Barry K.W."/>
            <person name="Haridas S."/>
            <person name="Chen C."/>
            <person name="Bauer D."/>
            <person name="Andreopoulos W."/>
            <person name="Pangilinan J."/>
            <person name="LaButti K."/>
            <person name="Riley R."/>
            <person name="Lipzen A."/>
            <person name="Clum A."/>
            <person name="Drula E."/>
            <person name="Henrissat B."/>
            <person name="Kohler A."/>
            <person name="Grigoriev I.V."/>
            <person name="Martin F.M."/>
            <person name="Hacquard S."/>
        </authorList>
    </citation>
    <scope>NUCLEOTIDE SEQUENCE</scope>
    <source>
        <strain evidence="2">MPI-CAGE-CH-0235</strain>
    </source>
</reference>
<dbReference type="AlphaFoldDB" id="A0A8K0SLI2"/>
<feature type="domain" description="A-kinase anchor protein 7-like phosphoesterase" evidence="1">
    <location>
        <begin position="7"/>
        <end position="227"/>
    </location>
</feature>
<dbReference type="Gene3D" id="3.90.1140.10">
    <property type="entry name" value="Cyclic phosphodiesterase"/>
    <property type="match status" value="1"/>
</dbReference>
<protein>
    <submittedName>
        <fullName evidence="2">Kinase A anchor protein</fullName>
    </submittedName>
</protein>
<sequence length="229" mass="24638">MPPKPMPTHFLCIPLAGPQLARSLADFRADVTSATGFGIPVEAVRPLGTLHLTLGVMVLRDDALARAIDTVRGLRLADALAAANPAGGAERRPSVTLRGLHPMQAASRTSVLYAPPVDADGVLFRFCQQLRKPFLDGGLMADEGRPLLLHATIVNTIYVKGRGGGGGGRGGKRERLTLDARDMLSRYDDYVWMEDMPLDKVTLCRMGAKKVEGDKEGDEAYEVVAEVGF</sequence>
<dbReference type="OrthoDB" id="277832at2759"/>